<accession>A0A9R0R9P8</accession>
<reference evidence="2 3" key="1">
    <citation type="submission" date="2017-09" db="EMBL/GenBank/DDBJ databases">
        <authorList>
            <consortium name="International Durum Wheat Genome Sequencing Consortium (IDWGSC)"/>
            <person name="Milanesi L."/>
        </authorList>
    </citation>
    <scope>NUCLEOTIDE SEQUENCE [LARGE SCALE GENOMIC DNA]</scope>
    <source>
        <strain evidence="3">cv. Svevo</strain>
    </source>
</reference>
<protein>
    <submittedName>
        <fullName evidence="2">Uncharacterized protein</fullName>
    </submittedName>
</protein>
<gene>
    <name evidence="2" type="ORF">TRITD_3Av1G002290</name>
</gene>
<dbReference type="EMBL" id="LT934115">
    <property type="protein sequence ID" value="VAH55606.1"/>
    <property type="molecule type" value="Genomic_DNA"/>
</dbReference>
<feature type="region of interest" description="Disordered" evidence="1">
    <location>
        <begin position="47"/>
        <end position="67"/>
    </location>
</feature>
<name>A0A9R0R9P8_TRITD</name>
<proteinExistence type="predicted"/>
<sequence length="142" mass="15886">MVVIGICILTNSNEAWKSRNMAWCHDTAPRSCTKRIENVPWLREGARNEEKERDLARGKDNNVEWPERGEGMTKSMAVHVKSSLASGEVLFDRNMSSTSRSATCGENDTRGHSIIECTMARNDWALAGEDTTEVMSHGENMP</sequence>
<dbReference type="Proteomes" id="UP000324705">
    <property type="component" value="Chromosome 3A"/>
</dbReference>
<organism evidence="2 3">
    <name type="scientific">Triticum turgidum subsp. durum</name>
    <name type="common">Durum wheat</name>
    <name type="synonym">Triticum durum</name>
    <dbReference type="NCBI Taxonomy" id="4567"/>
    <lineage>
        <taxon>Eukaryota</taxon>
        <taxon>Viridiplantae</taxon>
        <taxon>Streptophyta</taxon>
        <taxon>Embryophyta</taxon>
        <taxon>Tracheophyta</taxon>
        <taxon>Spermatophyta</taxon>
        <taxon>Magnoliopsida</taxon>
        <taxon>Liliopsida</taxon>
        <taxon>Poales</taxon>
        <taxon>Poaceae</taxon>
        <taxon>BOP clade</taxon>
        <taxon>Pooideae</taxon>
        <taxon>Triticodae</taxon>
        <taxon>Triticeae</taxon>
        <taxon>Triticinae</taxon>
        <taxon>Triticum</taxon>
    </lineage>
</organism>
<dbReference type="AlphaFoldDB" id="A0A9R0R9P8"/>
<keyword evidence="3" id="KW-1185">Reference proteome</keyword>
<evidence type="ECO:0000256" key="1">
    <source>
        <dbReference type="SAM" id="MobiDB-lite"/>
    </source>
</evidence>
<evidence type="ECO:0000313" key="2">
    <source>
        <dbReference type="EMBL" id="VAH55606.1"/>
    </source>
</evidence>
<evidence type="ECO:0000313" key="3">
    <source>
        <dbReference type="Proteomes" id="UP000324705"/>
    </source>
</evidence>
<dbReference type="Gramene" id="TRITD3Av1G002290.1">
    <property type="protein sequence ID" value="TRITD3Av1G002290.1"/>
    <property type="gene ID" value="TRITD3Av1G002290"/>
</dbReference>